<evidence type="ECO:0000259" key="9">
    <source>
        <dbReference type="Pfam" id="PF23368"/>
    </source>
</evidence>
<dbReference type="InterPro" id="IPR051156">
    <property type="entry name" value="Mito/Outer_Membr_Metalloprot"/>
</dbReference>
<dbReference type="Pfam" id="PF23368">
    <property type="entry name" value="DUF7092"/>
    <property type="match status" value="1"/>
</dbReference>
<evidence type="ECO:0000256" key="4">
    <source>
        <dbReference type="ARBA" id="ARBA00022833"/>
    </source>
</evidence>
<feature type="domain" description="Peptidase M48" evidence="8">
    <location>
        <begin position="162"/>
        <end position="337"/>
    </location>
</feature>
<comment type="similarity">
    <text evidence="6">Belongs to the peptidase M48 family.</text>
</comment>
<comment type="caution">
    <text evidence="10">The sequence shown here is derived from an EMBL/GenBank/DDBJ whole genome shotgun (WGS) entry which is preliminary data.</text>
</comment>
<keyword evidence="4 6" id="KW-0862">Zinc</keyword>
<dbReference type="Proteomes" id="UP001331561">
    <property type="component" value="Unassembled WGS sequence"/>
</dbReference>
<sequence>MVSEPVTEGIRGRYFDGRSTRPLNVIVSLDAASLLISGECDARWTSDSVSISERLGRTQRKILLPDAGFIEVPDSPLWDALPQQWGRSGLHLAWLEAHWRHVLTCLVGIVVACAVFYVYALPWVATRVAEQIPVAWVSQLSQGTLDLLDRLYVAPSKLPAARQKQLAEAFAQWAPPDAAALPYRLHFRNGVGIGPNAFAMPSGDIVITDQLVALAKDDKEILGVLAHELGHLQKRHAIRQLMQSAMLAVAANVFLGDMGDVTGSAAALMNLRYSRDFEREADDYAIRMMRLNHTDPNRLAAMLERLDPEGAKAGADESSYFATHPITAERIKRLQERALGEGGLD</sequence>
<evidence type="ECO:0000259" key="8">
    <source>
        <dbReference type="Pfam" id="PF01435"/>
    </source>
</evidence>
<dbReference type="Gene3D" id="3.30.2010.10">
    <property type="entry name" value="Metalloproteases ('zincins'), catalytic domain"/>
    <property type="match status" value="1"/>
</dbReference>
<keyword evidence="5 6" id="KW-0482">Metalloprotease</keyword>
<dbReference type="PANTHER" id="PTHR22726:SF1">
    <property type="entry name" value="METALLOENDOPEPTIDASE OMA1, MITOCHONDRIAL"/>
    <property type="match status" value="1"/>
</dbReference>
<keyword evidence="7" id="KW-0472">Membrane</keyword>
<protein>
    <submittedName>
        <fullName evidence="10">M48 family metallopeptidase</fullName>
    </submittedName>
</protein>
<organism evidence="10 11">
    <name type="scientific">Uliginosibacterium silvisoli</name>
    <dbReference type="NCBI Taxonomy" id="3114758"/>
    <lineage>
        <taxon>Bacteria</taxon>
        <taxon>Pseudomonadati</taxon>
        <taxon>Pseudomonadota</taxon>
        <taxon>Betaproteobacteria</taxon>
        <taxon>Rhodocyclales</taxon>
        <taxon>Zoogloeaceae</taxon>
        <taxon>Uliginosibacterium</taxon>
    </lineage>
</organism>
<keyword evidence="1 6" id="KW-0645">Protease</keyword>
<feature type="transmembrane region" description="Helical" evidence="7">
    <location>
        <begin position="102"/>
        <end position="125"/>
    </location>
</feature>
<keyword evidence="3 6" id="KW-0378">Hydrolase</keyword>
<dbReference type="RefSeq" id="WP_327597251.1">
    <property type="nucleotide sequence ID" value="NZ_JAYXHS010000001.1"/>
</dbReference>
<reference evidence="10 11" key="1">
    <citation type="submission" date="2024-01" db="EMBL/GenBank/DDBJ databases">
        <title>Uliginosibacterium soil sp. nov.</title>
        <authorList>
            <person name="Lv Y."/>
        </authorList>
    </citation>
    <scope>NUCLEOTIDE SEQUENCE [LARGE SCALE GENOMIC DNA]</scope>
    <source>
        <strain evidence="10 11">H3</strain>
    </source>
</reference>
<evidence type="ECO:0000313" key="10">
    <source>
        <dbReference type="EMBL" id="MEC5384271.1"/>
    </source>
</evidence>
<evidence type="ECO:0000256" key="2">
    <source>
        <dbReference type="ARBA" id="ARBA00022723"/>
    </source>
</evidence>
<accession>A0ABU6JY09</accession>
<keyword evidence="7" id="KW-0812">Transmembrane</keyword>
<evidence type="ECO:0000256" key="5">
    <source>
        <dbReference type="ARBA" id="ARBA00023049"/>
    </source>
</evidence>
<keyword evidence="2" id="KW-0479">Metal-binding</keyword>
<proteinExistence type="inferred from homology"/>
<dbReference type="InterPro" id="IPR055518">
    <property type="entry name" value="DUF7092"/>
</dbReference>
<feature type="domain" description="DUF7092" evidence="9">
    <location>
        <begin position="10"/>
        <end position="83"/>
    </location>
</feature>
<gene>
    <name evidence="10" type="ORF">VVD49_00980</name>
</gene>
<dbReference type="InterPro" id="IPR001915">
    <property type="entry name" value="Peptidase_M48"/>
</dbReference>
<evidence type="ECO:0000256" key="1">
    <source>
        <dbReference type="ARBA" id="ARBA00022670"/>
    </source>
</evidence>
<comment type="cofactor">
    <cofactor evidence="6">
        <name>Zn(2+)</name>
        <dbReference type="ChEBI" id="CHEBI:29105"/>
    </cofactor>
    <text evidence="6">Binds 1 zinc ion per subunit.</text>
</comment>
<evidence type="ECO:0000313" key="11">
    <source>
        <dbReference type="Proteomes" id="UP001331561"/>
    </source>
</evidence>
<dbReference type="PANTHER" id="PTHR22726">
    <property type="entry name" value="METALLOENDOPEPTIDASE OMA1"/>
    <property type="match status" value="1"/>
</dbReference>
<dbReference type="Pfam" id="PF01435">
    <property type="entry name" value="Peptidase_M48"/>
    <property type="match status" value="1"/>
</dbReference>
<dbReference type="EMBL" id="JAYXHS010000001">
    <property type="protein sequence ID" value="MEC5384271.1"/>
    <property type="molecule type" value="Genomic_DNA"/>
</dbReference>
<keyword evidence="11" id="KW-1185">Reference proteome</keyword>
<evidence type="ECO:0000256" key="3">
    <source>
        <dbReference type="ARBA" id="ARBA00022801"/>
    </source>
</evidence>
<dbReference type="CDD" id="cd07332">
    <property type="entry name" value="M48C_Oma1_like"/>
    <property type="match status" value="1"/>
</dbReference>
<evidence type="ECO:0000256" key="6">
    <source>
        <dbReference type="RuleBase" id="RU003983"/>
    </source>
</evidence>
<keyword evidence="7" id="KW-1133">Transmembrane helix</keyword>
<evidence type="ECO:0000256" key="7">
    <source>
        <dbReference type="SAM" id="Phobius"/>
    </source>
</evidence>
<name>A0ABU6JY09_9RHOO</name>